<dbReference type="SUPFAM" id="SSF88659">
    <property type="entry name" value="Sigma3 and sigma4 domains of RNA polymerase sigma factors"/>
    <property type="match status" value="1"/>
</dbReference>
<name>A0A2A5JGB4_RHOSG</name>
<keyword evidence="4" id="KW-0238">DNA-binding</keyword>
<proteinExistence type="inferred from homology"/>
<dbReference type="Pfam" id="PF08281">
    <property type="entry name" value="Sigma70_r4_2"/>
    <property type="match status" value="1"/>
</dbReference>
<evidence type="ECO:0000256" key="3">
    <source>
        <dbReference type="ARBA" id="ARBA00023082"/>
    </source>
</evidence>
<keyword evidence="2" id="KW-0805">Transcription regulation</keyword>
<dbReference type="PANTHER" id="PTHR47756">
    <property type="entry name" value="BLL6612 PROTEIN-RELATED"/>
    <property type="match status" value="1"/>
</dbReference>
<dbReference type="InterPro" id="IPR046531">
    <property type="entry name" value="DUF6596"/>
</dbReference>
<evidence type="ECO:0000313" key="9">
    <source>
        <dbReference type="EMBL" id="PCK28259.1"/>
    </source>
</evidence>
<accession>A0A2A5JGB4</accession>
<feature type="domain" description="RNA polymerase sigma factor 70 region 4 type 2" evidence="7">
    <location>
        <begin position="121"/>
        <end position="172"/>
    </location>
</feature>
<dbReference type="Gene3D" id="1.10.10.10">
    <property type="entry name" value="Winged helix-like DNA-binding domain superfamily/Winged helix DNA-binding domain"/>
    <property type="match status" value="1"/>
</dbReference>
<comment type="caution">
    <text evidence="9">The sequence shown here is derived from an EMBL/GenBank/DDBJ whole genome shotgun (WGS) entry which is preliminary data.</text>
</comment>
<evidence type="ECO:0000259" key="8">
    <source>
        <dbReference type="Pfam" id="PF20239"/>
    </source>
</evidence>
<gene>
    <name evidence="9" type="ORF">CHR55_07485</name>
</gene>
<dbReference type="GO" id="GO:0003677">
    <property type="term" value="F:DNA binding"/>
    <property type="evidence" value="ECO:0007669"/>
    <property type="project" value="UniProtKB-KW"/>
</dbReference>
<sequence>MTDEAVREETRKAVDAVWRIESAKIVATLTRTVGDLDLAEDLAAQALLEAVEQWPATGVPRNPAAWPTSVAARRAIDGWRRRERLDERYAHFARELENDASHFDDVSWDPDRIDDDVLRLMFIACHPVLNRKAQVALTLRVVGGLTTEEIAKAFLTPTATVQQRIVRAKKALTASKAVFEVPGREEFSSRLSAVLGVLYLVFNEGYAASSGDEWMRAELSAEALRLARILAELVPRESEVHGLVALMELTASRFGARTTSTGEPILLADQDRTRWDRLQISRGLAALERADAVGRGRGPYGLQAAIAECHARAATFEDTDWKKIVILYEALAQLAPSPVVDLNHAAAVSMAYGPGPALEFVDKLVASGELADYHLLPSVRGELLSQLGRSEEARTELLEAARLAGNERERAVLVAKADALLPDR</sequence>
<feature type="domain" description="DUF6596" evidence="8">
    <location>
        <begin position="190"/>
        <end position="290"/>
    </location>
</feature>
<evidence type="ECO:0000256" key="4">
    <source>
        <dbReference type="ARBA" id="ARBA00023125"/>
    </source>
</evidence>
<evidence type="ECO:0000256" key="5">
    <source>
        <dbReference type="ARBA" id="ARBA00023163"/>
    </source>
</evidence>
<reference evidence="9 10" key="1">
    <citation type="submission" date="2017-07" db="EMBL/GenBank/DDBJ databases">
        <title>Draft sequence of Rhodococcus enclensis 23b-28.</title>
        <authorList>
            <person name="Besaury L."/>
            <person name="Sancelme M."/>
            <person name="Amato P."/>
            <person name="Lallement A."/>
            <person name="Delort A.-M."/>
        </authorList>
    </citation>
    <scope>NUCLEOTIDE SEQUENCE [LARGE SCALE GENOMIC DNA]</scope>
    <source>
        <strain evidence="9 10">23b-28</strain>
    </source>
</reference>
<evidence type="ECO:0000313" key="10">
    <source>
        <dbReference type="Proteomes" id="UP000230886"/>
    </source>
</evidence>
<dbReference type="SUPFAM" id="SSF88946">
    <property type="entry name" value="Sigma2 domain of RNA polymerase sigma factors"/>
    <property type="match status" value="1"/>
</dbReference>
<organism evidence="9 10">
    <name type="scientific">Rhodococcus qingshengii</name>
    <dbReference type="NCBI Taxonomy" id="334542"/>
    <lineage>
        <taxon>Bacteria</taxon>
        <taxon>Bacillati</taxon>
        <taxon>Actinomycetota</taxon>
        <taxon>Actinomycetes</taxon>
        <taxon>Mycobacteriales</taxon>
        <taxon>Nocardiaceae</taxon>
        <taxon>Rhodococcus</taxon>
        <taxon>Rhodococcus erythropolis group</taxon>
    </lineage>
</organism>
<dbReference type="Proteomes" id="UP000230886">
    <property type="component" value="Unassembled WGS sequence"/>
</dbReference>
<evidence type="ECO:0000259" key="7">
    <source>
        <dbReference type="Pfam" id="PF08281"/>
    </source>
</evidence>
<dbReference type="EMBL" id="NOVD01000003">
    <property type="protein sequence ID" value="PCK28259.1"/>
    <property type="molecule type" value="Genomic_DNA"/>
</dbReference>
<dbReference type="InterPro" id="IPR013324">
    <property type="entry name" value="RNA_pol_sigma_r3/r4-like"/>
</dbReference>
<dbReference type="InterPro" id="IPR007627">
    <property type="entry name" value="RNA_pol_sigma70_r2"/>
</dbReference>
<dbReference type="InterPro" id="IPR013249">
    <property type="entry name" value="RNA_pol_sigma70_r4_t2"/>
</dbReference>
<keyword evidence="3" id="KW-0731">Sigma factor</keyword>
<dbReference type="AlphaFoldDB" id="A0A2A5JGB4"/>
<protein>
    <submittedName>
        <fullName evidence="9">RNA polymerase subunit sigma-24</fullName>
    </submittedName>
</protein>
<dbReference type="Gene3D" id="1.10.1740.10">
    <property type="match status" value="1"/>
</dbReference>
<evidence type="ECO:0000256" key="1">
    <source>
        <dbReference type="ARBA" id="ARBA00010641"/>
    </source>
</evidence>
<dbReference type="GO" id="GO:0016987">
    <property type="term" value="F:sigma factor activity"/>
    <property type="evidence" value="ECO:0007669"/>
    <property type="project" value="UniProtKB-KW"/>
</dbReference>
<evidence type="ECO:0000256" key="2">
    <source>
        <dbReference type="ARBA" id="ARBA00023015"/>
    </source>
</evidence>
<keyword evidence="5" id="KW-0804">Transcription</keyword>
<feature type="domain" description="RNA polymerase sigma-70 region 2" evidence="6">
    <location>
        <begin position="25"/>
        <end position="84"/>
    </location>
</feature>
<comment type="similarity">
    <text evidence="1">Belongs to the sigma-70 factor family. ECF subfamily.</text>
</comment>
<dbReference type="Pfam" id="PF04542">
    <property type="entry name" value="Sigma70_r2"/>
    <property type="match status" value="1"/>
</dbReference>
<dbReference type="InterPro" id="IPR036388">
    <property type="entry name" value="WH-like_DNA-bd_sf"/>
</dbReference>
<dbReference type="PANTHER" id="PTHR47756:SF2">
    <property type="entry name" value="BLL6612 PROTEIN"/>
    <property type="match status" value="1"/>
</dbReference>
<dbReference type="InterPro" id="IPR013325">
    <property type="entry name" value="RNA_pol_sigma_r2"/>
</dbReference>
<dbReference type="GO" id="GO:0006352">
    <property type="term" value="P:DNA-templated transcription initiation"/>
    <property type="evidence" value="ECO:0007669"/>
    <property type="project" value="InterPro"/>
</dbReference>
<dbReference type="Pfam" id="PF20239">
    <property type="entry name" value="DUF6596"/>
    <property type="match status" value="1"/>
</dbReference>
<evidence type="ECO:0000259" key="6">
    <source>
        <dbReference type="Pfam" id="PF04542"/>
    </source>
</evidence>
<dbReference type="RefSeq" id="WP_099697211.1">
    <property type="nucleotide sequence ID" value="NZ_NOVD01000003.1"/>
</dbReference>